<protein>
    <submittedName>
        <fullName evidence="1">Uncharacterized protein</fullName>
    </submittedName>
</protein>
<accession>W9KU49</accession>
<name>W9KU49_FUSOX</name>
<dbReference type="Proteomes" id="UP000030766">
    <property type="component" value="Unassembled WGS sequence"/>
</dbReference>
<proteinExistence type="predicted"/>
<gene>
    <name evidence="1" type="ORF">FOZG_03722</name>
</gene>
<reference evidence="1" key="2">
    <citation type="submission" date="2012-06" db="EMBL/GenBank/DDBJ databases">
        <title>Annotation of the Genome Sequence of Fusarium oxysporum Fo47.</title>
        <authorList>
            <consortium name="The Broad Institute Genomics Platform"/>
            <person name="Ma L.-J."/>
            <person name="Corby-Kistler H."/>
            <person name="Broz K."/>
            <person name="Gale L.R."/>
            <person name="Jonkers W."/>
            <person name="O'Donnell K."/>
            <person name="Ploetz R."/>
            <person name="Steinberg C."/>
            <person name="Schwartz D.C."/>
            <person name="VanEtten H."/>
            <person name="Zhou S."/>
            <person name="Young S.K."/>
            <person name="Zeng Q."/>
            <person name="Gargeya S."/>
            <person name="Fitzgerald M."/>
            <person name="Abouelleil A."/>
            <person name="Alvarado L."/>
            <person name="Chapman S.B."/>
            <person name="Gainer-Dewar J."/>
            <person name="Goldberg J."/>
            <person name="Griggs A."/>
            <person name="Gujja S."/>
            <person name="Hansen M."/>
            <person name="Howarth C."/>
            <person name="Imamovic A."/>
            <person name="Ireland A."/>
            <person name="Larimer J."/>
            <person name="McCowan C."/>
            <person name="Murphy C."/>
            <person name="Pearson M."/>
            <person name="Poon T.W."/>
            <person name="Priest M."/>
            <person name="Roberts A."/>
            <person name="Saif S."/>
            <person name="Shea T."/>
            <person name="Sykes S."/>
            <person name="Wortman J."/>
            <person name="Nusbaum C."/>
            <person name="Birren B."/>
        </authorList>
    </citation>
    <scope>NUCLEOTIDE SEQUENCE</scope>
    <source>
        <strain evidence="1">Fo47</strain>
    </source>
</reference>
<dbReference type="EMBL" id="JH717897">
    <property type="protein sequence ID" value="EWZ48002.1"/>
    <property type="molecule type" value="Genomic_DNA"/>
</dbReference>
<dbReference type="HOGENOM" id="CLU_3384782_0_0_1"/>
<organism evidence="1">
    <name type="scientific">Fusarium oxysporum Fo47</name>
    <dbReference type="NCBI Taxonomy" id="660027"/>
    <lineage>
        <taxon>Eukaryota</taxon>
        <taxon>Fungi</taxon>
        <taxon>Dikarya</taxon>
        <taxon>Ascomycota</taxon>
        <taxon>Pezizomycotina</taxon>
        <taxon>Sordariomycetes</taxon>
        <taxon>Hypocreomycetidae</taxon>
        <taxon>Hypocreales</taxon>
        <taxon>Nectriaceae</taxon>
        <taxon>Fusarium</taxon>
        <taxon>Fusarium oxysporum species complex</taxon>
    </lineage>
</organism>
<reference evidence="1" key="1">
    <citation type="submission" date="2011-06" db="EMBL/GenBank/DDBJ databases">
        <title>The Genome Sequence of Fusarium oxysporum Fo47.</title>
        <authorList>
            <consortium name="The Broad Institute Genome Sequencing Platform"/>
            <person name="Ma L.-J."/>
            <person name="Gale L.R."/>
            <person name="Schwartz D.C."/>
            <person name="Zhou S."/>
            <person name="Corby-Kistler H."/>
            <person name="Young S.K."/>
            <person name="Zeng Q."/>
            <person name="Gargeya S."/>
            <person name="Fitzgerald M."/>
            <person name="Haas B."/>
            <person name="Abouelleil A."/>
            <person name="Alvarado L."/>
            <person name="Arachchi H.M."/>
            <person name="Berlin A."/>
            <person name="Brown A."/>
            <person name="Chapman S.B."/>
            <person name="Chen Z."/>
            <person name="Dunbar C."/>
            <person name="Freedman E."/>
            <person name="Gearin G."/>
            <person name="Gellesch M."/>
            <person name="Goldberg J."/>
            <person name="Griggs A."/>
            <person name="Gujja S."/>
            <person name="Heiman D."/>
            <person name="Howarth C."/>
            <person name="Larson L."/>
            <person name="Lui A."/>
            <person name="MacDonald P.J.P."/>
            <person name="Mehta T."/>
            <person name="Montmayeur A."/>
            <person name="Murphy C."/>
            <person name="Neiman D."/>
            <person name="Pearson M."/>
            <person name="Priest M."/>
            <person name="Roberts A."/>
            <person name="Saif S."/>
            <person name="Shea T."/>
            <person name="Shenoy N."/>
            <person name="Sisk P."/>
            <person name="Stolte C."/>
            <person name="Sykes S."/>
            <person name="Wortman J."/>
            <person name="Nusbaum C."/>
            <person name="Birren B."/>
        </authorList>
    </citation>
    <scope>NUCLEOTIDE SEQUENCE [LARGE SCALE GENOMIC DNA]</scope>
    <source>
        <strain evidence="1">Fo47</strain>
    </source>
</reference>
<evidence type="ECO:0000313" key="1">
    <source>
        <dbReference type="EMBL" id="EWZ48002.1"/>
    </source>
</evidence>
<sequence length="33" mass="4060">MDFSFQGFRGGWTRWGKAQEGRTRIAWAWVWQR</sequence>
<dbReference type="AlphaFoldDB" id="W9KU49"/>
<dbReference type="VEuPathDB" id="FungiDB:FOZG_03722"/>